<dbReference type="AlphaFoldDB" id="A0A8H4UK31"/>
<protein>
    <submittedName>
        <fullName evidence="3">Uncharacterized protein</fullName>
    </submittedName>
</protein>
<evidence type="ECO:0000256" key="1">
    <source>
        <dbReference type="SAM" id="MobiDB-lite"/>
    </source>
</evidence>
<keyword evidence="4" id="KW-1185">Reference proteome</keyword>
<keyword evidence="2" id="KW-0812">Transmembrane</keyword>
<reference evidence="3" key="2">
    <citation type="submission" date="2020-05" db="EMBL/GenBank/DDBJ databases">
        <authorList>
            <person name="Kim H.-S."/>
            <person name="Proctor R.H."/>
            <person name="Brown D.W."/>
        </authorList>
    </citation>
    <scope>NUCLEOTIDE SEQUENCE</scope>
    <source>
        <strain evidence="3">NRRL 22465</strain>
    </source>
</reference>
<gene>
    <name evidence="3" type="ORF">FZEAL_5479</name>
</gene>
<feature type="compositionally biased region" description="Basic and acidic residues" evidence="1">
    <location>
        <begin position="336"/>
        <end position="352"/>
    </location>
</feature>
<comment type="caution">
    <text evidence="3">The sequence shown here is derived from an EMBL/GenBank/DDBJ whole genome shotgun (WGS) entry which is preliminary data.</text>
</comment>
<reference evidence="3" key="1">
    <citation type="journal article" date="2020" name="BMC Genomics">
        <title>Correction to: Identification and distribution of gene clusters required for synthesis of sphingolipid metabolism inhibitors in diverse species of the filamentous fungus Fusarium.</title>
        <authorList>
            <person name="Kim H.S."/>
            <person name="Lohmar J.M."/>
            <person name="Busman M."/>
            <person name="Brown D.W."/>
            <person name="Naumann T.A."/>
            <person name="Divon H.H."/>
            <person name="Lysoe E."/>
            <person name="Uhlig S."/>
            <person name="Proctor R.H."/>
        </authorList>
    </citation>
    <scope>NUCLEOTIDE SEQUENCE</scope>
    <source>
        <strain evidence="3">NRRL 22465</strain>
    </source>
</reference>
<proteinExistence type="predicted"/>
<name>A0A8H4UK31_9HYPO</name>
<feature type="region of interest" description="Disordered" evidence="1">
    <location>
        <begin position="26"/>
        <end position="69"/>
    </location>
</feature>
<sequence length="383" mass="41754">MASSLEDGDMDSSTLSDIESNAASALLSSDLAPTPAAPSTTVSLPQPTSAYPAPLPTDDHLDADQTYPPMTTPWTVPASCTWTYDADSMPSSGVTGPMAWLDLEPIPGAKSLSCYPDGMFHEDRTGVFSPGTCPHGWTTVSLLVETNEAREDEVTTAICCSSEYHVDGSLCKRSVPTVVAVPFTYNHTARSYDVLSDSTTTLYSATIAVYTIRALFKDGDKDALGLKDEDDIGNVRPNKPLSLGARIGIGVGVGVFVLLVIAAIAFWLLRRDRARTEKKRSHELNAMRSRTHRPGGIGDDFYTTANAHHRRERSRHHTEPPPAYEAGADSSSVTDNESHLSGDTTTRDEEIRALQVQKAEIQRRIQELERSETNQTQDENRQQ</sequence>
<evidence type="ECO:0000313" key="4">
    <source>
        <dbReference type="Proteomes" id="UP000635477"/>
    </source>
</evidence>
<dbReference type="OrthoDB" id="4770059at2759"/>
<dbReference type="EMBL" id="JABEYC010000396">
    <property type="protein sequence ID" value="KAF4978089.1"/>
    <property type="molecule type" value="Genomic_DNA"/>
</dbReference>
<dbReference type="Proteomes" id="UP000635477">
    <property type="component" value="Unassembled WGS sequence"/>
</dbReference>
<organism evidence="3 4">
    <name type="scientific">Fusarium zealandicum</name>
    <dbReference type="NCBI Taxonomy" id="1053134"/>
    <lineage>
        <taxon>Eukaryota</taxon>
        <taxon>Fungi</taxon>
        <taxon>Dikarya</taxon>
        <taxon>Ascomycota</taxon>
        <taxon>Pezizomycotina</taxon>
        <taxon>Sordariomycetes</taxon>
        <taxon>Hypocreomycetidae</taxon>
        <taxon>Hypocreales</taxon>
        <taxon>Nectriaceae</taxon>
        <taxon>Fusarium</taxon>
        <taxon>Fusarium staphyleae species complex</taxon>
    </lineage>
</organism>
<keyword evidence="2" id="KW-1133">Transmembrane helix</keyword>
<evidence type="ECO:0000256" key="2">
    <source>
        <dbReference type="SAM" id="Phobius"/>
    </source>
</evidence>
<keyword evidence="2" id="KW-0472">Membrane</keyword>
<feature type="transmembrane region" description="Helical" evidence="2">
    <location>
        <begin position="247"/>
        <end position="269"/>
    </location>
</feature>
<evidence type="ECO:0000313" key="3">
    <source>
        <dbReference type="EMBL" id="KAF4978089.1"/>
    </source>
</evidence>
<feature type="compositionally biased region" description="Low complexity" evidence="1">
    <location>
        <begin position="26"/>
        <end position="45"/>
    </location>
</feature>
<feature type="compositionally biased region" description="Basic residues" evidence="1">
    <location>
        <begin position="307"/>
        <end position="316"/>
    </location>
</feature>
<accession>A0A8H4UK31</accession>
<feature type="region of interest" description="Disordered" evidence="1">
    <location>
        <begin position="278"/>
        <end position="352"/>
    </location>
</feature>